<dbReference type="InterPro" id="IPR025645">
    <property type="entry name" value="DUF4349"/>
</dbReference>
<keyword evidence="2" id="KW-0812">Transmembrane</keyword>
<reference evidence="5" key="2">
    <citation type="submission" date="2020-09" db="EMBL/GenBank/DDBJ databases">
        <authorList>
            <person name="Sun Q."/>
            <person name="Zhou Y."/>
        </authorList>
    </citation>
    <scope>NUCLEOTIDE SEQUENCE</scope>
    <source>
        <strain evidence="5">CGMCC 4.7308</strain>
    </source>
</reference>
<accession>A0A917T9C9</accession>
<dbReference type="Pfam" id="PF14257">
    <property type="entry name" value="DUF4349"/>
    <property type="match status" value="1"/>
</dbReference>
<evidence type="ECO:0000313" key="5">
    <source>
        <dbReference type="EMBL" id="GGM15284.1"/>
    </source>
</evidence>
<dbReference type="Proteomes" id="UP000655208">
    <property type="component" value="Unassembled WGS sequence"/>
</dbReference>
<dbReference type="RefSeq" id="WP_188944549.1">
    <property type="nucleotide sequence ID" value="NZ_BMNA01000014.1"/>
</dbReference>
<dbReference type="EMBL" id="BMNA01000014">
    <property type="protein sequence ID" value="GGM15284.1"/>
    <property type="molecule type" value="Genomic_DNA"/>
</dbReference>
<feature type="signal peptide" evidence="3">
    <location>
        <begin position="1"/>
        <end position="34"/>
    </location>
</feature>
<sequence>MTARRRAALCAAALSVGLLGLVAACTGSNSGAGAASSSSSAASSAATENVAAGGAARAPASSSSSSAAPSAGSAAGRATGAADAGAVLQGPVGRQVIKTASVDVTVDVRSGGRGAAADNQLVVDAVGAAYDKVQTLVGSQGFVGAATNRGATASVTLRVPVADYGTVLSALQDYGRVTASTEKADDVTGQVADLTARVKTMRAGVDSVRTLLTKATRIQDIMAIESELNQRQADLESIEGQLAAVSNQVALSTITVNLQGRLVGVKPPAPAPAPPPGKSGFAAGLTHGWDALKAFLTGAAAFLGAVLPFLPLLAVVAAVALVWRRHVLRARRPQPRPAEPAG</sequence>
<comment type="caution">
    <text evidence="5">The sequence shown here is derived from an EMBL/GenBank/DDBJ whole genome shotgun (WGS) entry which is preliminary data.</text>
</comment>
<keyword evidence="1" id="KW-0175">Coiled coil</keyword>
<organism evidence="5 6">
    <name type="scientific">Nakamurella endophytica</name>
    <dbReference type="NCBI Taxonomy" id="1748367"/>
    <lineage>
        <taxon>Bacteria</taxon>
        <taxon>Bacillati</taxon>
        <taxon>Actinomycetota</taxon>
        <taxon>Actinomycetes</taxon>
        <taxon>Nakamurellales</taxon>
        <taxon>Nakamurellaceae</taxon>
        <taxon>Nakamurella</taxon>
    </lineage>
</organism>
<reference evidence="5" key="1">
    <citation type="journal article" date="2014" name="Int. J. Syst. Evol. Microbiol.">
        <title>Complete genome sequence of Corynebacterium casei LMG S-19264T (=DSM 44701T), isolated from a smear-ripened cheese.</title>
        <authorList>
            <consortium name="US DOE Joint Genome Institute (JGI-PGF)"/>
            <person name="Walter F."/>
            <person name="Albersmeier A."/>
            <person name="Kalinowski J."/>
            <person name="Ruckert C."/>
        </authorList>
    </citation>
    <scope>NUCLEOTIDE SEQUENCE</scope>
    <source>
        <strain evidence="5">CGMCC 4.7308</strain>
    </source>
</reference>
<evidence type="ECO:0000256" key="1">
    <source>
        <dbReference type="SAM" id="Coils"/>
    </source>
</evidence>
<keyword evidence="6" id="KW-1185">Reference proteome</keyword>
<name>A0A917T9C9_9ACTN</name>
<feature type="coiled-coil region" evidence="1">
    <location>
        <begin position="221"/>
        <end position="248"/>
    </location>
</feature>
<evidence type="ECO:0000256" key="2">
    <source>
        <dbReference type="SAM" id="Phobius"/>
    </source>
</evidence>
<protein>
    <recommendedName>
        <fullName evidence="4">DUF4349 domain-containing protein</fullName>
    </recommendedName>
</protein>
<proteinExistence type="predicted"/>
<keyword evidence="3" id="KW-0732">Signal</keyword>
<dbReference type="AlphaFoldDB" id="A0A917T9C9"/>
<keyword evidence="2" id="KW-0472">Membrane</keyword>
<feature type="domain" description="DUF4349" evidence="4">
    <location>
        <begin position="117"/>
        <end position="319"/>
    </location>
</feature>
<gene>
    <name evidence="5" type="ORF">GCM10011594_39100</name>
</gene>
<evidence type="ECO:0000259" key="4">
    <source>
        <dbReference type="Pfam" id="PF14257"/>
    </source>
</evidence>
<evidence type="ECO:0000313" key="6">
    <source>
        <dbReference type="Proteomes" id="UP000655208"/>
    </source>
</evidence>
<feature type="chain" id="PRO_5036719179" description="DUF4349 domain-containing protein" evidence="3">
    <location>
        <begin position="35"/>
        <end position="342"/>
    </location>
</feature>
<evidence type="ECO:0000256" key="3">
    <source>
        <dbReference type="SAM" id="SignalP"/>
    </source>
</evidence>
<keyword evidence="2" id="KW-1133">Transmembrane helix</keyword>
<feature type="transmembrane region" description="Helical" evidence="2">
    <location>
        <begin position="300"/>
        <end position="323"/>
    </location>
</feature>
<dbReference type="PROSITE" id="PS51257">
    <property type="entry name" value="PROKAR_LIPOPROTEIN"/>
    <property type="match status" value="1"/>
</dbReference>